<organism evidence="1 2">
    <name type="scientific">Winogradskyella damuponensis</name>
    <dbReference type="NCBI Taxonomy" id="943939"/>
    <lineage>
        <taxon>Bacteria</taxon>
        <taxon>Pseudomonadati</taxon>
        <taxon>Bacteroidota</taxon>
        <taxon>Flavobacteriia</taxon>
        <taxon>Flavobacteriales</taxon>
        <taxon>Flavobacteriaceae</taxon>
        <taxon>Winogradskyella</taxon>
    </lineage>
</organism>
<name>A0ABP8CW66_9FLAO</name>
<accession>A0ABP8CW66</accession>
<evidence type="ECO:0000313" key="2">
    <source>
        <dbReference type="Proteomes" id="UP001501682"/>
    </source>
</evidence>
<proteinExistence type="predicted"/>
<dbReference type="Proteomes" id="UP001501682">
    <property type="component" value="Unassembled WGS sequence"/>
</dbReference>
<protein>
    <submittedName>
        <fullName evidence="1">Uncharacterized protein</fullName>
    </submittedName>
</protein>
<dbReference type="EMBL" id="BAABCB010000018">
    <property type="protein sequence ID" value="GAA4244113.1"/>
    <property type="molecule type" value="Genomic_DNA"/>
</dbReference>
<reference evidence="2" key="1">
    <citation type="journal article" date="2019" name="Int. J. Syst. Evol. Microbiol.">
        <title>The Global Catalogue of Microorganisms (GCM) 10K type strain sequencing project: providing services to taxonomists for standard genome sequencing and annotation.</title>
        <authorList>
            <consortium name="The Broad Institute Genomics Platform"/>
            <consortium name="The Broad Institute Genome Sequencing Center for Infectious Disease"/>
            <person name="Wu L."/>
            <person name="Ma J."/>
        </authorList>
    </citation>
    <scope>NUCLEOTIDE SEQUENCE [LARGE SCALE GENOMIC DNA]</scope>
    <source>
        <strain evidence="2">JCM 17633</strain>
    </source>
</reference>
<comment type="caution">
    <text evidence="1">The sequence shown here is derived from an EMBL/GenBank/DDBJ whole genome shotgun (WGS) entry which is preliminary data.</text>
</comment>
<keyword evidence="2" id="KW-1185">Reference proteome</keyword>
<evidence type="ECO:0000313" key="1">
    <source>
        <dbReference type="EMBL" id="GAA4244113.1"/>
    </source>
</evidence>
<sequence length="81" mass="9106">MSQLFKTLASSEDLVWLSENWPAIKFKNGLQFGSKGGHGHIRYTIIEMSDFDDIKFQFSKPKGFIGTPELQVLALSGKITE</sequence>
<gene>
    <name evidence="1" type="ORF">GCM10022292_21410</name>
</gene>